<name>A0A7J0G147_9ERIC</name>
<evidence type="ECO:0000256" key="1">
    <source>
        <dbReference type="SAM" id="MobiDB-lite"/>
    </source>
</evidence>
<accession>A0A7J0G147</accession>
<dbReference type="GO" id="GO:0000447">
    <property type="term" value="P:endonucleolytic cleavage in ITS1 to separate SSU-rRNA from 5.8S rRNA and LSU-rRNA from tricistronic rRNA transcript (SSU-rRNA, 5.8S rRNA, LSU-rRNA)"/>
    <property type="evidence" value="ECO:0007669"/>
    <property type="project" value="TreeGrafter"/>
</dbReference>
<feature type="region of interest" description="Disordered" evidence="1">
    <location>
        <begin position="1"/>
        <end position="35"/>
    </location>
</feature>
<dbReference type="GO" id="GO:0000472">
    <property type="term" value="P:endonucleolytic cleavage to generate mature 5'-end of SSU-rRNA from (SSU-rRNA, 5.8S rRNA, LSU-rRNA)"/>
    <property type="evidence" value="ECO:0007669"/>
    <property type="project" value="TreeGrafter"/>
</dbReference>
<reference evidence="2 3" key="1">
    <citation type="submission" date="2019-07" db="EMBL/GenBank/DDBJ databases">
        <title>De Novo Assembly of kiwifruit Actinidia rufa.</title>
        <authorList>
            <person name="Sugita-Konishi S."/>
            <person name="Sato K."/>
            <person name="Mori E."/>
            <person name="Abe Y."/>
            <person name="Kisaki G."/>
            <person name="Hamano K."/>
            <person name="Suezawa K."/>
            <person name="Otani M."/>
            <person name="Fukuda T."/>
            <person name="Manabe T."/>
            <person name="Gomi K."/>
            <person name="Tabuchi M."/>
            <person name="Akimitsu K."/>
            <person name="Kataoka I."/>
        </authorList>
    </citation>
    <scope>NUCLEOTIDE SEQUENCE [LARGE SCALE GENOMIC DNA]</scope>
    <source>
        <strain evidence="3">cv. Fuchu</strain>
    </source>
</reference>
<organism evidence="2 3">
    <name type="scientific">Actinidia rufa</name>
    <dbReference type="NCBI Taxonomy" id="165716"/>
    <lineage>
        <taxon>Eukaryota</taxon>
        <taxon>Viridiplantae</taxon>
        <taxon>Streptophyta</taxon>
        <taxon>Embryophyta</taxon>
        <taxon>Tracheophyta</taxon>
        <taxon>Spermatophyta</taxon>
        <taxon>Magnoliopsida</taxon>
        <taxon>eudicotyledons</taxon>
        <taxon>Gunneridae</taxon>
        <taxon>Pentapetalae</taxon>
        <taxon>asterids</taxon>
        <taxon>Ericales</taxon>
        <taxon>Actinidiaceae</taxon>
        <taxon>Actinidia</taxon>
    </lineage>
</organism>
<dbReference type="PANTHER" id="PTHR13102:SF0">
    <property type="entry name" value="NUCLEOLAR PROTEIN 9"/>
    <property type="match status" value="1"/>
</dbReference>
<dbReference type="GO" id="GO:0005730">
    <property type="term" value="C:nucleolus"/>
    <property type="evidence" value="ECO:0007669"/>
    <property type="project" value="TreeGrafter"/>
</dbReference>
<dbReference type="GO" id="GO:0030688">
    <property type="term" value="C:preribosome, small subunit precursor"/>
    <property type="evidence" value="ECO:0007669"/>
    <property type="project" value="TreeGrafter"/>
</dbReference>
<dbReference type="Proteomes" id="UP000585474">
    <property type="component" value="Unassembled WGS sequence"/>
</dbReference>
<dbReference type="GO" id="GO:0030686">
    <property type="term" value="C:90S preribosome"/>
    <property type="evidence" value="ECO:0007669"/>
    <property type="project" value="TreeGrafter"/>
</dbReference>
<gene>
    <name evidence="2" type="ORF">Acr_16g0009820</name>
</gene>
<comment type="caution">
    <text evidence="2">The sequence shown here is derived from an EMBL/GenBank/DDBJ whole genome shotgun (WGS) entry which is preliminary data.</text>
</comment>
<feature type="region of interest" description="Disordered" evidence="1">
    <location>
        <begin position="40"/>
        <end position="59"/>
    </location>
</feature>
<protein>
    <submittedName>
        <fullName evidence="2">Pumilio 23</fullName>
    </submittedName>
</protein>
<proteinExistence type="predicted"/>
<sequence length="271" mass="30123">MVAVGSKAPLRKLKTSSLTEDSCMAGEDNPYGRRIKKGRMNRKSSFDGDQYTENLSGGVPAKNIKDSKISKYQEASLPQTSFVRKPVDPETAKYYSEIENVIEGTEDLEKKGCDVDHLCELLQSCAKDFPGIAMDRSGSHVAETALKSVPLASPEFHVMKSSGVLAERLNFMPSRFERNASEHLEQGFPDLLKFFMSGMLNCSRKDVSTLQTDQYSSLVWQTALKVLVGHEEELLRIIPILLGCKMENVVEGNFIEITSVQPSKFDKGNCI</sequence>
<dbReference type="GO" id="GO:0003723">
    <property type="term" value="F:RNA binding"/>
    <property type="evidence" value="ECO:0007669"/>
    <property type="project" value="InterPro"/>
</dbReference>
<dbReference type="SUPFAM" id="SSF48371">
    <property type="entry name" value="ARM repeat"/>
    <property type="match status" value="1"/>
</dbReference>
<evidence type="ECO:0000313" key="3">
    <source>
        <dbReference type="Proteomes" id="UP000585474"/>
    </source>
</evidence>
<dbReference type="Gene3D" id="1.25.10.10">
    <property type="entry name" value="Leucine-rich Repeat Variant"/>
    <property type="match status" value="1"/>
</dbReference>
<dbReference type="InterPro" id="IPR016024">
    <property type="entry name" value="ARM-type_fold"/>
</dbReference>
<dbReference type="InterPro" id="IPR040000">
    <property type="entry name" value="NOP9"/>
</dbReference>
<dbReference type="PANTHER" id="PTHR13102">
    <property type="entry name" value="NUCLEOLAR PROTEIN 9"/>
    <property type="match status" value="1"/>
</dbReference>
<evidence type="ECO:0000313" key="2">
    <source>
        <dbReference type="EMBL" id="GFZ04358.1"/>
    </source>
</evidence>
<dbReference type="GO" id="GO:0000056">
    <property type="term" value="P:ribosomal small subunit export from nucleus"/>
    <property type="evidence" value="ECO:0007669"/>
    <property type="project" value="TreeGrafter"/>
</dbReference>
<dbReference type="GO" id="GO:0000480">
    <property type="term" value="P:endonucleolytic cleavage in 5'-ETS of tricistronic rRNA transcript (SSU-rRNA, 5.8S rRNA, LSU-rRNA)"/>
    <property type="evidence" value="ECO:0007669"/>
    <property type="project" value="TreeGrafter"/>
</dbReference>
<keyword evidence="3" id="KW-1185">Reference proteome</keyword>
<dbReference type="AlphaFoldDB" id="A0A7J0G147"/>
<dbReference type="EMBL" id="BJWL01000016">
    <property type="protein sequence ID" value="GFZ04358.1"/>
    <property type="molecule type" value="Genomic_DNA"/>
</dbReference>
<dbReference type="OrthoDB" id="392571at2759"/>
<dbReference type="InterPro" id="IPR011989">
    <property type="entry name" value="ARM-like"/>
</dbReference>